<protein>
    <recommendedName>
        <fullName evidence="3">VWFA domain-containing protein</fullName>
    </recommendedName>
</protein>
<organism evidence="2">
    <name type="scientific">uncultured Citrobacter sp</name>
    <dbReference type="NCBI Taxonomy" id="200446"/>
    <lineage>
        <taxon>Bacteria</taxon>
        <taxon>Pseudomonadati</taxon>
        <taxon>Pseudomonadota</taxon>
        <taxon>Gammaproteobacteria</taxon>
        <taxon>Enterobacterales</taxon>
        <taxon>Enterobacteriaceae</taxon>
        <taxon>Citrobacter</taxon>
        <taxon>environmental samples</taxon>
    </lineage>
</organism>
<dbReference type="SUPFAM" id="SSF53300">
    <property type="entry name" value="vWA-like"/>
    <property type="match status" value="1"/>
</dbReference>
<proteinExistence type="predicted"/>
<dbReference type="EMBL" id="FLUB01000021">
    <property type="protein sequence ID" value="SBV69367.1"/>
    <property type="molecule type" value="Genomic_DNA"/>
</dbReference>
<gene>
    <name evidence="2" type="ORF">KM92CIT3_90056</name>
</gene>
<evidence type="ECO:0000313" key="2">
    <source>
        <dbReference type="EMBL" id="SBV69367.1"/>
    </source>
</evidence>
<dbReference type="Gene3D" id="3.40.50.410">
    <property type="entry name" value="von Willebrand factor, type A domain"/>
    <property type="match status" value="2"/>
</dbReference>
<dbReference type="AlphaFoldDB" id="A0A212ISL5"/>
<feature type="transmembrane region" description="Helical" evidence="1">
    <location>
        <begin position="21"/>
        <end position="38"/>
    </location>
</feature>
<keyword evidence="1" id="KW-0472">Membrane</keyword>
<keyword evidence="1" id="KW-0812">Transmembrane</keyword>
<evidence type="ECO:0008006" key="3">
    <source>
        <dbReference type="Google" id="ProtNLM"/>
    </source>
</evidence>
<reference evidence="2" key="1">
    <citation type="submission" date="2016-04" db="EMBL/GenBank/DDBJ databases">
        <authorList>
            <person name="Evans L.H."/>
            <person name="Alamgir A."/>
            <person name="Owens N."/>
            <person name="Weber N.D."/>
            <person name="Virtaneva K."/>
            <person name="Barbian K."/>
            <person name="Babar A."/>
            <person name="Rosenke K."/>
        </authorList>
    </citation>
    <scope>NUCLEOTIDE SEQUENCE</scope>
    <source>
        <strain evidence="2">92-3</strain>
    </source>
</reference>
<name>A0A212ISL5_9ENTR</name>
<sequence>MKYLIKRFLLFIICREGAVTISYALMLPTLIGFFSLAIDGARFITERSRLSDAINQGVYSIAMSYDSDDKNADTEKTVMYLSYYLPGEEIDKNKVYINVDKEKDKNGKVVSTDFSLDSDVITHPLLSLYKEGYSGFHSNITLHGGRSSGHIRKSLEDLSVPADYTFVLDFSGSMNSSSAERGYTRIELLKKVFTDLGNRIFDNDNGSTIGIVPFSTGIPAVLDKTNYASTTSKEVGCTYIGKLKDKYSGLDWSFWYNKQPPGRTTGNTFINNTDAYLNSYYKDVIAKANGYTTTSAETWLIDEGYCRKDSGKLTCDADPNSDIHNPDNYEEFTNNFNKFNLLTASVSNFYSIANTETMDYEGTVADDYLFTDDNVVTFINYLNAPSDSSSSSAHAIPFSSLCAYAISGSRDHGNVVKFIKTIEKPNFYLVELTNNRSIIDDFNIMGPPGGGTDSISGLLRAVPLITKGKNDVKMIFVISDGEDDNNSGQVRKTLMDKYHLCDVIRNGLKKYPAGTTTTDVEIYYISLVSNDSDLDWQNSCVGPGHAFIATNYDALYDVIAGAMARETTRYVNPDE</sequence>
<evidence type="ECO:0000256" key="1">
    <source>
        <dbReference type="SAM" id="Phobius"/>
    </source>
</evidence>
<keyword evidence="1" id="KW-1133">Transmembrane helix</keyword>
<accession>A0A212ISL5</accession>
<dbReference type="InterPro" id="IPR036465">
    <property type="entry name" value="vWFA_dom_sf"/>
</dbReference>